<accession>R0GEZ0</accession>
<dbReference type="PANTHER" id="PTHR31009">
    <property type="entry name" value="S-ADENOSYL-L-METHIONINE:CARBOXYL METHYLTRANSFERASE FAMILY PROTEIN"/>
    <property type="match status" value="1"/>
</dbReference>
<organism evidence="6 7">
    <name type="scientific">Capsella rubella</name>
    <dbReference type="NCBI Taxonomy" id="81985"/>
    <lineage>
        <taxon>Eukaryota</taxon>
        <taxon>Viridiplantae</taxon>
        <taxon>Streptophyta</taxon>
        <taxon>Embryophyta</taxon>
        <taxon>Tracheophyta</taxon>
        <taxon>Spermatophyta</taxon>
        <taxon>Magnoliopsida</taxon>
        <taxon>eudicotyledons</taxon>
        <taxon>Gunneridae</taxon>
        <taxon>Pentapetalae</taxon>
        <taxon>rosids</taxon>
        <taxon>malvids</taxon>
        <taxon>Brassicales</taxon>
        <taxon>Brassicaceae</taxon>
        <taxon>Camelineae</taxon>
        <taxon>Capsella</taxon>
    </lineage>
</organism>
<protein>
    <submittedName>
        <fullName evidence="6">Uncharacterized protein</fullName>
    </submittedName>
</protein>
<evidence type="ECO:0000313" key="7">
    <source>
        <dbReference type="Proteomes" id="UP000029121"/>
    </source>
</evidence>
<dbReference type="AlphaFoldDB" id="R0GEZ0"/>
<name>R0GEZ0_9BRAS</name>
<dbReference type="SUPFAM" id="SSF53335">
    <property type="entry name" value="S-adenosyl-L-methionine-dependent methyltransferases"/>
    <property type="match status" value="1"/>
</dbReference>
<dbReference type="GO" id="GO:0008168">
    <property type="term" value="F:methyltransferase activity"/>
    <property type="evidence" value="ECO:0007669"/>
    <property type="project" value="UniProtKB-KW"/>
</dbReference>
<reference evidence="7" key="1">
    <citation type="journal article" date="2013" name="Nat. Genet.">
        <title>The Capsella rubella genome and the genomic consequences of rapid mating system evolution.</title>
        <authorList>
            <person name="Slotte T."/>
            <person name="Hazzouri K.M."/>
            <person name="Agren J.A."/>
            <person name="Koenig D."/>
            <person name="Maumus F."/>
            <person name="Guo Y.L."/>
            <person name="Steige K."/>
            <person name="Platts A.E."/>
            <person name="Escobar J.S."/>
            <person name="Newman L.K."/>
            <person name="Wang W."/>
            <person name="Mandakova T."/>
            <person name="Vello E."/>
            <person name="Smith L.M."/>
            <person name="Henz S.R."/>
            <person name="Steffen J."/>
            <person name="Takuno S."/>
            <person name="Brandvain Y."/>
            <person name="Coop G."/>
            <person name="Andolfatto P."/>
            <person name="Hu T.T."/>
            <person name="Blanchette M."/>
            <person name="Clark R.M."/>
            <person name="Quesneville H."/>
            <person name="Nordborg M."/>
            <person name="Gaut B.S."/>
            <person name="Lysak M.A."/>
            <person name="Jenkins J."/>
            <person name="Grimwood J."/>
            <person name="Chapman J."/>
            <person name="Prochnik S."/>
            <person name="Shu S."/>
            <person name="Rokhsar D."/>
            <person name="Schmutz J."/>
            <person name="Weigel D."/>
            <person name="Wright S.I."/>
        </authorList>
    </citation>
    <scope>NUCLEOTIDE SEQUENCE [LARGE SCALE GENOMIC DNA]</scope>
    <source>
        <strain evidence="7">cv. Monte Gargano</strain>
    </source>
</reference>
<evidence type="ECO:0000256" key="3">
    <source>
        <dbReference type="ARBA" id="ARBA00022691"/>
    </source>
</evidence>
<keyword evidence="3" id="KW-0949">S-adenosyl-L-methionine</keyword>
<gene>
    <name evidence="6" type="ORF">CARUB_v10021732mg</name>
</gene>
<keyword evidence="4" id="KW-0479">Metal-binding</keyword>
<dbReference type="Proteomes" id="UP000029121">
    <property type="component" value="Unassembled WGS sequence"/>
</dbReference>
<keyword evidence="2" id="KW-0808">Transferase</keyword>
<keyword evidence="1" id="KW-0489">Methyltransferase</keyword>
<keyword evidence="7" id="KW-1185">Reference proteome</keyword>
<dbReference type="Gene3D" id="3.40.50.150">
    <property type="entry name" value="Vaccinia Virus protein VP39"/>
    <property type="match status" value="1"/>
</dbReference>
<evidence type="ECO:0000256" key="5">
    <source>
        <dbReference type="ARBA" id="ARBA00022842"/>
    </source>
</evidence>
<evidence type="ECO:0000313" key="6">
    <source>
        <dbReference type="EMBL" id="EOA34221.1"/>
    </source>
</evidence>
<dbReference type="eggNOG" id="ENOG502QUIN">
    <property type="taxonomic scope" value="Eukaryota"/>
</dbReference>
<dbReference type="GO" id="GO:0032259">
    <property type="term" value="P:methylation"/>
    <property type="evidence" value="ECO:0007669"/>
    <property type="project" value="UniProtKB-KW"/>
</dbReference>
<evidence type="ECO:0000256" key="4">
    <source>
        <dbReference type="ARBA" id="ARBA00022723"/>
    </source>
</evidence>
<dbReference type="STRING" id="81985.R0GEZ0"/>
<dbReference type="Gene3D" id="1.10.1200.270">
    <property type="entry name" value="Methyltransferase, alpha-helical capping domain"/>
    <property type="match status" value="1"/>
</dbReference>
<dbReference type="InterPro" id="IPR042086">
    <property type="entry name" value="MeTrfase_capping"/>
</dbReference>
<sequence>MTTTPDWIMIGGDGPESYNQQSSYQRALLEAAKDKMTEAISSNLSLDLISNRFNVADFGCASGPNTFVAVQNIIDAVEEKYRKETGQNPAENIEFQVLFNDFTLNDFNTLFQTLPPGRRYYSAGVPGSFFDRVLPKESFHIGVMSYAFHFTSKIPKGIMDRDSPLWNKDMQCTGFNQVVKKAYLDQYSIDTKKLLDARAEELVPGGLMLLLGSCLRDGVKMSETPKGTVMDFIGESLSDLAKQGFTEQEKVDTFRTSIYFAEQSEIRQIIEENGKFTIEAFEDIIHSKNEFPLDQPKTLAISFKAFYGAFIAAHFGTEIMRKAFELVEIKARKEMSRLTNAKPGMQYLIVLRKN</sequence>
<evidence type="ECO:0000256" key="1">
    <source>
        <dbReference type="ARBA" id="ARBA00022603"/>
    </source>
</evidence>
<proteinExistence type="predicted"/>
<dbReference type="OrthoDB" id="1523883at2759"/>
<dbReference type="InterPro" id="IPR005299">
    <property type="entry name" value="MeTrfase_7"/>
</dbReference>
<evidence type="ECO:0000256" key="2">
    <source>
        <dbReference type="ARBA" id="ARBA00022679"/>
    </source>
</evidence>
<dbReference type="Pfam" id="PF03492">
    <property type="entry name" value="Methyltransf_7"/>
    <property type="match status" value="1"/>
</dbReference>
<dbReference type="KEGG" id="crb:17895813"/>
<keyword evidence="5" id="KW-0460">Magnesium</keyword>
<dbReference type="InterPro" id="IPR029063">
    <property type="entry name" value="SAM-dependent_MTases_sf"/>
</dbReference>
<dbReference type="EMBL" id="KB870806">
    <property type="protein sequence ID" value="EOA34221.1"/>
    <property type="molecule type" value="Genomic_DNA"/>
</dbReference>
<dbReference type="GO" id="GO:0046872">
    <property type="term" value="F:metal ion binding"/>
    <property type="evidence" value="ECO:0007669"/>
    <property type="project" value="UniProtKB-KW"/>
</dbReference>